<evidence type="ECO:0000259" key="2">
    <source>
        <dbReference type="PROSITE" id="PS51372"/>
    </source>
</evidence>
<protein>
    <recommendedName>
        <fullName evidence="2">PRD domain-containing protein</fullName>
    </recommendedName>
</protein>
<proteinExistence type="predicted"/>
<reference evidence="4" key="1">
    <citation type="submission" date="2018-02" db="EMBL/GenBank/DDBJ databases">
        <title>Firefly genomes illuminate parallel origins of bioluminescence in beetles.</title>
        <authorList>
            <person name="Fallon T.R."/>
            <person name="Lower S.E.S."/>
            <person name="Behringer M."/>
            <person name="Weng J.-K."/>
        </authorList>
    </citation>
    <scope>NUCLEOTIDE SEQUENCE [LARGE SCALE GENOMIC DNA]</scope>
</reference>
<dbReference type="PANTHER" id="PTHR30185:SF15">
    <property type="entry name" value="CRYPTIC BETA-GLUCOSIDE BGL OPERON ANTITERMINATOR"/>
    <property type="match status" value="1"/>
</dbReference>
<dbReference type="GO" id="GO:0006355">
    <property type="term" value="P:regulation of DNA-templated transcription"/>
    <property type="evidence" value="ECO:0007669"/>
    <property type="project" value="InterPro"/>
</dbReference>
<dbReference type="SMART" id="SM01061">
    <property type="entry name" value="CAT_RBD"/>
    <property type="match status" value="1"/>
</dbReference>
<dbReference type="Pfam" id="PF03123">
    <property type="entry name" value="CAT_RBD"/>
    <property type="match status" value="1"/>
</dbReference>
<dbReference type="InterPro" id="IPR050661">
    <property type="entry name" value="BglG_antiterminators"/>
</dbReference>
<dbReference type="Gene3D" id="1.10.1790.10">
    <property type="entry name" value="PRD domain"/>
    <property type="match status" value="2"/>
</dbReference>
<dbReference type="Pfam" id="PF00874">
    <property type="entry name" value="PRD"/>
    <property type="match status" value="2"/>
</dbReference>
<keyword evidence="1" id="KW-0677">Repeat</keyword>
<dbReference type="PROSITE" id="PS51372">
    <property type="entry name" value="PRD_2"/>
    <property type="match status" value="2"/>
</dbReference>
<feature type="domain" description="PRD" evidence="2">
    <location>
        <begin position="65"/>
        <end position="170"/>
    </location>
</feature>
<accession>A0A2S0NK35</accession>
<gene>
    <name evidence="3" type="ORF">C5T88_02140</name>
</gene>
<dbReference type="InterPro" id="IPR036634">
    <property type="entry name" value="PRD_sf"/>
</dbReference>
<dbReference type="RefSeq" id="WP_303662696.1">
    <property type="nucleotide sequence ID" value="NZ_CP027019.1"/>
</dbReference>
<dbReference type="GO" id="GO:0003723">
    <property type="term" value="F:RNA binding"/>
    <property type="evidence" value="ECO:0007669"/>
    <property type="project" value="InterPro"/>
</dbReference>
<dbReference type="InterPro" id="IPR004341">
    <property type="entry name" value="CAT_RNA-bd_dom"/>
</dbReference>
<dbReference type="SUPFAM" id="SSF63520">
    <property type="entry name" value="PTS-regulatory domain, PRD"/>
    <property type="match status" value="2"/>
</dbReference>
<evidence type="ECO:0000313" key="3">
    <source>
        <dbReference type="EMBL" id="AVP49376.1"/>
    </source>
</evidence>
<evidence type="ECO:0000313" key="4">
    <source>
        <dbReference type="Proteomes" id="UP000239250"/>
    </source>
</evidence>
<dbReference type="PANTHER" id="PTHR30185">
    <property type="entry name" value="CRYPTIC BETA-GLUCOSIDE BGL OPERON ANTITERMINATOR"/>
    <property type="match status" value="1"/>
</dbReference>
<sequence>MKIQKILNNNAILALNDNSEEIIIIGKGIGFQQNPTNLVNKNLIEKMFVNTNTKNFKYIKSNFSNISEKYIIVVQKIINIALQKLNKPINDMIYANLINHLQFAIERYFKKIPILNTFFREIKMYYPEEFEIGVKSLEIVKEEFGVDLGIEEASFIAVYLVDAELEHDSSKVIMLTEIIDAISKVIYYDLEISADNSEDYDKFILHVKQLIMNIIYEMNQDLFNNNFQEIYEVLMKQYPKEYECVIKIKNYILKKFKVEINNDECTYLMIHLIKLSSNY</sequence>
<dbReference type="InterPro" id="IPR011608">
    <property type="entry name" value="PRD"/>
</dbReference>
<evidence type="ECO:0000256" key="1">
    <source>
        <dbReference type="ARBA" id="ARBA00022737"/>
    </source>
</evidence>
<dbReference type="Gene3D" id="2.30.24.10">
    <property type="entry name" value="CAT RNA-binding domain"/>
    <property type="match status" value="1"/>
</dbReference>
<dbReference type="EMBL" id="CP027019">
    <property type="protein sequence ID" value="AVP49376.1"/>
    <property type="molecule type" value="Genomic_DNA"/>
</dbReference>
<organism evidence="3 4">
    <name type="scientific">Williamsoniiplasma luminosum</name>
    <dbReference type="NCBI Taxonomy" id="214888"/>
    <lineage>
        <taxon>Bacteria</taxon>
        <taxon>Bacillati</taxon>
        <taxon>Mycoplasmatota</taxon>
        <taxon>Mollicutes</taxon>
        <taxon>Entomoplasmatales</taxon>
        <taxon>Williamsoniiplasma</taxon>
    </lineage>
</organism>
<dbReference type="InterPro" id="IPR036650">
    <property type="entry name" value="CAT_RNA-bd_dom_sf"/>
</dbReference>
<name>A0A2S0NK35_9MOLU</name>
<feature type="domain" description="PRD" evidence="2">
    <location>
        <begin position="171"/>
        <end position="279"/>
    </location>
</feature>
<dbReference type="SUPFAM" id="SSF50151">
    <property type="entry name" value="SacY-like RNA-binding domain"/>
    <property type="match status" value="1"/>
</dbReference>
<dbReference type="Proteomes" id="UP000239250">
    <property type="component" value="Chromosome"/>
</dbReference>
<dbReference type="AlphaFoldDB" id="A0A2S0NK35"/>